<dbReference type="STRING" id="47427.A0A2H3DTQ3"/>
<evidence type="ECO:0000313" key="3">
    <source>
        <dbReference type="EMBL" id="PBK98619.1"/>
    </source>
</evidence>
<dbReference type="Proteomes" id="UP000217790">
    <property type="component" value="Unassembled WGS sequence"/>
</dbReference>
<evidence type="ECO:0000313" key="4">
    <source>
        <dbReference type="Proteomes" id="UP000217790"/>
    </source>
</evidence>
<sequence length="317" mass="34684">MATNPQLDSDVLEFVVELFDAILLSTLVLLGLTCTTAKLSSRISRSKTWFLFIGSTMSWCVAYLLLLGRQGNQEPPFGICILQSALGYAANPFTTISALGLVLELNILSISDRRMKQWRSWLLAIPPAVAIVVFFYVIGVGVAHPEAVQRDASRIFCHIAPINGFGAGQPYIISTITTMLPDTFLLIFSILVAIKVCITKRRLGRAIPSTNTSVTVPLVIRVTALTILLSIGNVMGITSLVMDPNSSAVGWNLALTLMPVSVFLLFGTQKDLLYAWCCRNKAKRGDPTKLSKDIEMANVRPSPSRVDLLQPRGSEER</sequence>
<dbReference type="AlphaFoldDB" id="A0A2H3DTQ3"/>
<feature type="region of interest" description="Disordered" evidence="1">
    <location>
        <begin position="294"/>
        <end position="317"/>
    </location>
</feature>
<feature type="transmembrane region" description="Helical" evidence="2">
    <location>
        <begin position="248"/>
        <end position="266"/>
    </location>
</feature>
<proteinExistence type="predicted"/>
<dbReference type="EMBL" id="KZ293648">
    <property type="protein sequence ID" value="PBK98619.1"/>
    <property type="molecule type" value="Genomic_DNA"/>
</dbReference>
<keyword evidence="4" id="KW-1185">Reference proteome</keyword>
<feature type="transmembrane region" description="Helical" evidence="2">
    <location>
        <begin position="120"/>
        <end position="143"/>
    </location>
</feature>
<keyword evidence="2" id="KW-1133">Transmembrane helix</keyword>
<accession>A0A2H3DTQ3</accession>
<feature type="transmembrane region" description="Helical" evidence="2">
    <location>
        <begin position="14"/>
        <end position="37"/>
    </location>
</feature>
<feature type="transmembrane region" description="Helical" evidence="2">
    <location>
        <begin position="49"/>
        <end position="68"/>
    </location>
</feature>
<keyword evidence="2" id="KW-0472">Membrane</keyword>
<name>A0A2H3DTQ3_ARMGA</name>
<feature type="transmembrane region" description="Helical" evidence="2">
    <location>
        <begin position="171"/>
        <end position="198"/>
    </location>
</feature>
<evidence type="ECO:0008006" key="5">
    <source>
        <dbReference type="Google" id="ProtNLM"/>
    </source>
</evidence>
<dbReference type="OMA" id="TEHRANP"/>
<feature type="transmembrane region" description="Helical" evidence="2">
    <location>
        <begin position="88"/>
        <end position="108"/>
    </location>
</feature>
<evidence type="ECO:0000256" key="1">
    <source>
        <dbReference type="SAM" id="MobiDB-lite"/>
    </source>
</evidence>
<evidence type="ECO:0000256" key="2">
    <source>
        <dbReference type="SAM" id="Phobius"/>
    </source>
</evidence>
<protein>
    <recommendedName>
        <fullName evidence="5">G-protein coupled receptors family 1 profile domain-containing protein</fullName>
    </recommendedName>
</protein>
<feature type="transmembrane region" description="Helical" evidence="2">
    <location>
        <begin position="218"/>
        <end position="242"/>
    </location>
</feature>
<dbReference type="InParanoid" id="A0A2H3DTQ3"/>
<dbReference type="OrthoDB" id="2896404at2759"/>
<gene>
    <name evidence="3" type="ORF">ARMGADRAFT_585272</name>
</gene>
<keyword evidence="2" id="KW-0812">Transmembrane</keyword>
<organism evidence="3 4">
    <name type="scientific">Armillaria gallica</name>
    <name type="common">Bulbous honey fungus</name>
    <name type="synonym">Armillaria bulbosa</name>
    <dbReference type="NCBI Taxonomy" id="47427"/>
    <lineage>
        <taxon>Eukaryota</taxon>
        <taxon>Fungi</taxon>
        <taxon>Dikarya</taxon>
        <taxon>Basidiomycota</taxon>
        <taxon>Agaricomycotina</taxon>
        <taxon>Agaricomycetes</taxon>
        <taxon>Agaricomycetidae</taxon>
        <taxon>Agaricales</taxon>
        <taxon>Marasmiineae</taxon>
        <taxon>Physalacriaceae</taxon>
        <taxon>Armillaria</taxon>
    </lineage>
</organism>
<reference evidence="4" key="1">
    <citation type="journal article" date="2017" name="Nat. Ecol. Evol.">
        <title>Genome expansion and lineage-specific genetic innovations in the forest pathogenic fungi Armillaria.</title>
        <authorList>
            <person name="Sipos G."/>
            <person name="Prasanna A.N."/>
            <person name="Walter M.C."/>
            <person name="O'Connor E."/>
            <person name="Balint B."/>
            <person name="Krizsan K."/>
            <person name="Kiss B."/>
            <person name="Hess J."/>
            <person name="Varga T."/>
            <person name="Slot J."/>
            <person name="Riley R."/>
            <person name="Boka B."/>
            <person name="Rigling D."/>
            <person name="Barry K."/>
            <person name="Lee J."/>
            <person name="Mihaltcheva S."/>
            <person name="LaButti K."/>
            <person name="Lipzen A."/>
            <person name="Waldron R."/>
            <person name="Moloney N.M."/>
            <person name="Sperisen C."/>
            <person name="Kredics L."/>
            <person name="Vagvoelgyi C."/>
            <person name="Patrignani A."/>
            <person name="Fitzpatrick D."/>
            <person name="Nagy I."/>
            <person name="Doyle S."/>
            <person name="Anderson J.B."/>
            <person name="Grigoriev I.V."/>
            <person name="Gueldener U."/>
            <person name="Muensterkoetter M."/>
            <person name="Nagy L.G."/>
        </authorList>
    </citation>
    <scope>NUCLEOTIDE SEQUENCE [LARGE SCALE GENOMIC DNA]</scope>
    <source>
        <strain evidence="4">Ar21-2</strain>
    </source>
</reference>